<comment type="caution">
    <text evidence="1">The sequence shown here is derived from an EMBL/GenBank/DDBJ whole genome shotgun (WGS) entry which is preliminary data.</text>
</comment>
<dbReference type="EMBL" id="JBBNAE010000006">
    <property type="protein sequence ID" value="KAK9115582.1"/>
    <property type="molecule type" value="Genomic_DNA"/>
</dbReference>
<name>A0AAP0NQ19_9MAGN</name>
<keyword evidence="2" id="KW-1185">Reference proteome</keyword>
<gene>
    <name evidence="1" type="ORF">Sjap_014529</name>
</gene>
<dbReference type="Proteomes" id="UP001417504">
    <property type="component" value="Unassembled WGS sequence"/>
</dbReference>
<evidence type="ECO:0000313" key="2">
    <source>
        <dbReference type="Proteomes" id="UP001417504"/>
    </source>
</evidence>
<sequence>MKELWFQIWILLTNIYHRWVHEVVKLQKGSYLATANSLFFDLFYIFVMTSMGD</sequence>
<dbReference type="AlphaFoldDB" id="A0AAP0NQ19"/>
<organism evidence="1 2">
    <name type="scientific">Stephania japonica</name>
    <dbReference type="NCBI Taxonomy" id="461633"/>
    <lineage>
        <taxon>Eukaryota</taxon>
        <taxon>Viridiplantae</taxon>
        <taxon>Streptophyta</taxon>
        <taxon>Embryophyta</taxon>
        <taxon>Tracheophyta</taxon>
        <taxon>Spermatophyta</taxon>
        <taxon>Magnoliopsida</taxon>
        <taxon>Ranunculales</taxon>
        <taxon>Menispermaceae</taxon>
        <taxon>Menispermoideae</taxon>
        <taxon>Cissampelideae</taxon>
        <taxon>Stephania</taxon>
    </lineage>
</organism>
<accession>A0AAP0NQ19</accession>
<proteinExistence type="predicted"/>
<protein>
    <submittedName>
        <fullName evidence="1">Uncharacterized protein</fullName>
    </submittedName>
</protein>
<evidence type="ECO:0000313" key="1">
    <source>
        <dbReference type="EMBL" id="KAK9115582.1"/>
    </source>
</evidence>
<reference evidence="1 2" key="1">
    <citation type="submission" date="2024-01" db="EMBL/GenBank/DDBJ databases">
        <title>Genome assemblies of Stephania.</title>
        <authorList>
            <person name="Yang L."/>
        </authorList>
    </citation>
    <scope>NUCLEOTIDE SEQUENCE [LARGE SCALE GENOMIC DNA]</scope>
    <source>
        <strain evidence="1">QJT</strain>
        <tissue evidence="1">Leaf</tissue>
    </source>
</reference>